<dbReference type="RefSeq" id="WP_231418137.1">
    <property type="nucleotide sequence ID" value="NZ_CP126446.1"/>
</dbReference>
<feature type="transmembrane region" description="Helical" evidence="1">
    <location>
        <begin position="63"/>
        <end position="87"/>
    </location>
</feature>
<name>A0ABY8V0E2_9BACI</name>
<accession>A0ABY8V0E2</accession>
<protein>
    <submittedName>
        <fullName evidence="2">Uncharacterized protein</fullName>
    </submittedName>
</protein>
<dbReference type="Proteomes" id="UP001236652">
    <property type="component" value="Chromosome"/>
</dbReference>
<evidence type="ECO:0000313" key="3">
    <source>
        <dbReference type="Proteomes" id="UP001236652"/>
    </source>
</evidence>
<feature type="transmembrane region" description="Helical" evidence="1">
    <location>
        <begin position="6"/>
        <end position="24"/>
    </location>
</feature>
<proteinExistence type="predicted"/>
<keyword evidence="1" id="KW-1133">Transmembrane helix</keyword>
<evidence type="ECO:0000313" key="2">
    <source>
        <dbReference type="EMBL" id="WIF99247.1"/>
    </source>
</evidence>
<dbReference type="EMBL" id="CP126446">
    <property type="protein sequence ID" value="WIF99247.1"/>
    <property type="molecule type" value="Genomic_DNA"/>
</dbReference>
<gene>
    <name evidence="2" type="ORF">QNI29_06185</name>
</gene>
<keyword evidence="1" id="KW-0472">Membrane</keyword>
<keyword evidence="3" id="KW-1185">Reference proteome</keyword>
<reference evidence="2 3" key="1">
    <citation type="submission" date="2023-05" db="EMBL/GenBank/DDBJ databases">
        <title>Comparative genomics reveals the evidence of polycyclic aromatic hydrocarbons degradation in moderately halophilic genus Pontibacillus.</title>
        <authorList>
            <person name="Yang H."/>
            <person name="Qian Z."/>
        </authorList>
    </citation>
    <scope>NUCLEOTIDE SEQUENCE [LARGE SCALE GENOMIC DNA]</scope>
    <source>
        <strain evidence="3">HN14</strain>
    </source>
</reference>
<organism evidence="2 3">
    <name type="scientific">Pontibacillus chungwhensis</name>
    <dbReference type="NCBI Taxonomy" id="265426"/>
    <lineage>
        <taxon>Bacteria</taxon>
        <taxon>Bacillati</taxon>
        <taxon>Bacillota</taxon>
        <taxon>Bacilli</taxon>
        <taxon>Bacillales</taxon>
        <taxon>Bacillaceae</taxon>
        <taxon>Pontibacillus</taxon>
    </lineage>
</organism>
<sequence length="95" mass="10486">MASGWMLILSLVGLSIVLNGMVMVQTEVKQSPVKNAMILCLGLLVFVFLYLVPYSFWRLTGSPVHWGGVLAVGGSLMGVVVYVFWLYSFRLKKAS</sequence>
<evidence type="ECO:0000256" key="1">
    <source>
        <dbReference type="SAM" id="Phobius"/>
    </source>
</evidence>
<feature type="transmembrane region" description="Helical" evidence="1">
    <location>
        <begin position="36"/>
        <end position="57"/>
    </location>
</feature>
<keyword evidence="1" id="KW-0812">Transmembrane</keyword>